<keyword evidence="2" id="KW-0812">Transmembrane</keyword>
<dbReference type="InterPro" id="IPR043504">
    <property type="entry name" value="Peptidase_S1_PA_chymotrypsin"/>
</dbReference>
<keyword evidence="2" id="KW-0472">Membrane</keyword>
<protein>
    <recommendedName>
        <fullName evidence="5">Peptidase S1 domain-containing protein</fullName>
    </recommendedName>
</protein>
<proteinExistence type="predicted"/>
<dbReference type="Pfam" id="PF13365">
    <property type="entry name" value="Trypsin_2"/>
    <property type="match status" value="1"/>
</dbReference>
<feature type="region of interest" description="Disordered" evidence="1">
    <location>
        <begin position="294"/>
        <end position="319"/>
    </location>
</feature>
<gene>
    <name evidence="3" type="ORF">COU29_03645</name>
</gene>
<evidence type="ECO:0000256" key="1">
    <source>
        <dbReference type="SAM" id="MobiDB-lite"/>
    </source>
</evidence>
<dbReference type="EMBL" id="PFBV01000005">
    <property type="protein sequence ID" value="PIT88081.1"/>
    <property type="molecule type" value="Genomic_DNA"/>
</dbReference>
<evidence type="ECO:0008006" key="5">
    <source>
        <dbReference type="Google" id="ProtNLM"/>
    </source>
</evidence>
<name>A0A2M6W5M0_9BACT</name>
<keyword evidence="2" id="KW-1133">Transmembrane helix</keyword>
<sequence length="319" mass="34867">MDNRTFKQICLIAGITLVGSMLVVLLCMVAFMAGSMNNRLVVQQPIYGYAPPPSISESEESLAQLENDAINATALLYFENKSGGMDFYCTATAFERVGHYYKFLTAAHCVSSDDTVNKMVRIKPGKWYINFDMPNNNEFHRANVLAAGYMSDGDDVAVLGAYLDDFNPIINLSQEDAVIGERIINIAGPRDLGKQLIRGNISQVTPGRGSFLSDRIMIQIHSGGGSSGSAIISQNKKAIVGVLVAGFGGFFQMEPFYDVTVAVPIGKFHRFWAAIKANNYEHFNFESYEPTNQLSKDMDTPVDSDTGTDAGVDCSNSDK</sequence>
<evidence type="ECO:0000313" key="4">
    <source>
        <dbReference type="Proteomes" id="UP000231426"/>
    </source>
</evidence>
<dbReference type="SUPFAM" id="SSF50494">
    <property type="entry name" value="Trypsin-like serine proteases"/>
    <property type="match status" value="1"/>
</dbReference>
<dbReference type="Gene3D" id="2.40.10.10">
    <property type="entry name" value="Trypsin-like serine proteases"/>
    <property type="match status" value="2"/>
</dbReference>
<reference evidence="4" key="1">
    <citation type="submission" date="2017-09" db="EMBL/GenBank/DDBJ databases">
        <title>Depth-based differentiation of microbial function through sediment-hosted aquifers and enrichment of novel symbionts in the deep terrestrial subsurface.</title>
        <authorList>
            <person name="Probst A.J."/>
            <person name="Ladd B."/>
            <person name="Jarett J.K."/>
            <person name="Geller-Mcgrath D.E."/>
            <person name="Sieber C.M.K."/>
            <person name="Emerson J.B."/>
            <person name="Anantharaman K."/>
            <person name="Thomas B.C."/>
            <person name="Malmstrom R."/>
            <person name="Stieglmeier M."/>
            <person name="Klingl A."/>
            <person name="Woyke T."/>
            <person name="Ryan C.M."/>
            <person name="Banfield J.F."/>
        </authorList>
    </citation>
    <scope>NUCLEOTIDE SEQUENCE [LARGE SCALE GENOMIC DNA]</scope>
</reference>
<comment type="caution">
    <text evidence="3">The sequence shown here is derived from an EMBL/GenBank/DDBJ whole genome shotgun (WGS) entry which is preliminary data.</text>
</comment>
<organism evidence="3 4">
    <name type="scientific">Candidatus Magasanikbacteria bacterium CG10_big_fil_rev_8_21_14_0_10_36_32</name>
    <dbReference type="NCBI Taxonomy" id="1974646"/>
    <lineage>
        <taxon>Bacteria</taxon>
        <taxon>Candidatus Magasanikiibacteriota</taxon>
    </lineage>
</organism>
<dbReference type="AlphaFoldDB" id="A0A2M6W5M0"/>
<dbReference type="Proteomes" id="UP000231426">
    <property type="component" value="Unassembled WGS sequence"/>
</dbReference>
<dbReference type="InterPro" id="IPR009003">
    <property type="entry name" value="Peptidase_S1_PA"/>
</dbReference>
<feature type="transmembrane region" description="Helical" evidence="2">
    <location>
        <begin position="9"/>
        <end position="33"/>
    </location>
</feature>
<evidence type="ECO:0000313" key="3">
    <source>
        <dbReference type="EMBL" id="PIT88081.1"/>
    </source>
</evidence>
<evidence type="ECO:0000256" key="2">
    <source>
        <dbReference type="SAM" id="Phobius"/>
    </source>
</evidence>
<accession>A0A2M6W5M0</accession>